<accession>A0A1Z1WJF6</accession>
<dbReference type="KEGG" id="salf:SMD44_06046"/>
<organism evidence="1 2">
    <name type="scientific">Streptomyces alboflavus</name>
    <dbReference type="NCBI Taxonomy" id="67267"/>
    <lineage>
        <taxon>Bacteria</taxon>
        <taxon>Bacillati</taxon>
        <taxon>Actinomycetota</taxon>
        <taxon>Actinomycetes</taxon>
        <taxon>Kitasatosporales</taxon>
        <taxon>Streptomycetaceae</taxon>
        <taxon>Streptomyces</taxon>
    </lineage>
</organism>
<gene>
    <name evidence="1" type="ORF">SMD44_06046</name>
</gene>
<sequence>MCAAAPLTAFTTTALDFTSTNHTGASAVRVLFAARSSFAFAASS</sequence>
<keyword evidence="2" id="KW-1185">Reference proteome</keyword>
<evidence type="ECO:0000313" key="2">
    <source>
        <dbReference type="Proteomes" id="UP000195880"/>
    </source>
</evidence>
<dbReference type="AlphaFoldDB" id="A0A1Z1WJF6"/>
<dbReference type="EMBL" id="CP021748">
    <property type="protein sequence ID" value="ARX86574.1"/>
    <property type="molecule type" value="Genomic_DNA"/>
</dbReference>
<proteinExistence type="predicted"/>
<protein>
    <submittedName>
        <fullName evidence="1">Uncharacterized protein</fullName>
    </submittedName>
</protein>
<evidence type="ECO:0000313" key="1">
    <source>
        <dbReference type="EMBL" id="ARX86574.1"/>
    </source>
</evidence>
<name>A0A1Z1WJF6_9ACTN</name>
<dbReference type="Proteomes" id="UP000195880">
    <property type="component" value="Chromosome"/>
</dbReference>
<reference evidence="1 2" key="1">
    <citation type="submission" date="2017-05" db="EMBL/GenBank/DDBJ databases">
        <title>Streptomyces alboflavus Genome sequencing and assembly.</title>
        <authorList>
            <person name="Wang Y."/>
            <person name="Du B."/>
            <person name="Ding Y."/>
            <person name="Liu H."/>
            <person name="Hou Q."/>
            <person name="Liu K."/>
            <person name="Wang C."/>
            <person name="Yao L."/>
        </authorList>
    </citation>
    <scope>NUCLEOTIDE SEQUENCE [LARGE SCALE GENOMIC DNA]</scope>
    <source>
        <strain evidence="1 2">MDJK44</strain>
    </source>
</reference>